<dbReference type="Proteomes" id="UP001594351">
    <property type="component" value="Unassembled WGS sequence"/>
</dbReference>
<comment type="caution">
    <text evidence="1">The sequence shown here is derived from an EMBL/GenBank/DDBJ whole genome shotgun (WGS) entry which is preliminary data.</text>
</comment>
<dbReference type="EMBL" id="JBHPBY010000071">
    <property type="protein sequence ID" value="MFC1850016.1"/>
    <property type="molecule type" value="Genomic_DNA"/>
</dbReference>
<proteinExistence type="predicted"/>
<accession>A0ABV6YUZ7</accession>
<evidence type="ECO:0000313" key="1">
    <source>
        <dbReference type="EMBL" id="MFC1850016.1"/>
    </source>
</evidence>
<gene>
    <name evidence="1" type="ORF">ACFL27_07485</name>
</gene>
<evidence type="ECO:0000313" key="2">
    <source>
        <dbReference type="Proteomes" id="UP001594351"/>
    </source>
</evidence>
<keyword evidence="2" id="KW-1185">Reference proteome</keyword>
<protein>
    <submittedName>
        <fullName evidence="1">Uncharacterized protein</fullName>
    </submittedName>
</protein>
<name>A0ABV6YUZ7_UNCC1</name>
<organism evidence="1 2">
    <name type="scientific">candidate division CSSED10-310 bacterium</name>
    <dbReference type="NCBI Taxonomy" id="2855610"/>
    <lineage>
        <taxon>Bacteria</taxon>
        <taxon>Bacteria division CSSED10-310</taxon>
    </lineage>
</organism>
<reference evidence="1 2" key="1">
    <citation type="submission" date="2024-09" db="EMBL/GenBank/DDBJ databases">
        <title>Laminarin stimulates single cell rates of sulfate reduction while oxygen inhibits transcriptomic activity in coastal marine sediment.</title>
        <authorList>
            <person name="Lindsay M."/>
            <person name="Orcutt B."/>
            <person name="Emerson D."/>
            <person name="Stepanauskas R."/>
            <person name="D'Angelo T."/>
        </authorList>
    </citation>
    <scope>NUCLEOTIDE SEQUENCE [LARGE SCALE GENOMIC DNA]</scope>
    <source>
        <strain evidence="1">SAG AM-311-K15</strain>
    </source>
</reference>
<sequence>MKIKSGLVLSGIMCLVFSLVGPTLMLAQITDQKLKLKQGALELMTFQTTADGWKVKSLALVLKAKKKDRDYRFKISESSWDVKIKDDKYRIINADNSLRFKVKYSPDKIKVYRTEDDPQPWSIKLKDDKLRFKVKKGELELGQIKFYPEKSKLKVKDKNNVETCSMHVDRLIPSPAVCLFEGLSEEDRMLLFALLSIIAI</sequence>